<evidence type="ECO:0000313" key="9">
    <source>
        <dbReference type="EMBL" id="SFX69881.1"/>
    </source>
</evidence>
<accession>A0A1K1Z6R8</accession>
<proteinExistence type="predicted"/>
<evidence type="ECO:0000256" key="2">
    <source>
        <dbReference type="ARBA" id="ARBA00022448"/>
    </source>
</evidence>
<feature type="transmembrane region" description="Helical" evidence="7">
    <location>
        <begin position="373"/>
        <end position="399"/>
    </location>
</feature>
<evidence type="ECO:0000256" key="1">
    <source>
        <dbReference type="ARBA" id="ARBA00004651"/>
    </source>
</evidence>
<feature type="transmembrane region" description="Helical" evidence="7">
    <location>
        <begin position="51"/>
        <end position="75"/>
    </location>
</feature>
<feature type="transmembrane region" description="Helical" evidence="7">
    <location>
        <begin position="339"/>
        <end position="361"/>
    </location>
</feature>
<dbReference type="PANTHER" id="PTHR43266:SF2">
    <property type="entry name" value="MAJOR FACILITATOR SUPERFAMILY (MFS) PROFILE DOMAIN-CONTAINING PROTEIN"/>
    <property type="match status" value="1"/>
</dbReference>
<feature type="transmembrane region" description="Helical" evidence="7">
    <location>
        <begin position="87"/>
        <end position="104"/>
    </location>
</feature>
<dbReference type="EMBL" id="FPJW01000010">
    <property type="protein sequence ID" value="SFX69881.1"/>
    <property type="molecule type" value="Genomic_DNA"/>
</dbReference>
<dbReference type="CDD" id="cd06173">
    <property type="entry name" value="MFS_MefA_like"/>
    <property type="match status" value="1"/>
</dbReference>
<feature type="transmembrane region" description="Helical" evidence="7">
    <location>
        <begin position="292"/>
        <end position="310"/>
    </location>
</feature>
<dbReference type="InterPro" id="IPR011701">
    <property type="entry name" value="MFS"/>
</dbReference>
<feature type="transmembrane region" description="Helical" evidence="7">
    <location>
        <begin position="227"/>
        <end position="246"/>
    </location>
</feature>
<feature type="transmembrane region" description="Helical" evidence="7">
    <location>
        <begin position="405"/>
        <end position="425"/>
    </location>
</feature>
<dbReference type="Proteomes" id="UP000182350">
    <property type="component" value="Unassembled WGS sequence"/>
</dbReference>
<keyword evidence="9" id="KW-0808">Transferase</keyword>
<keyword evidence="9" id="KW-0012">Acyltransferase</keyword>
<evidence type="ECO:0000256" key="4">
    <source>
        <dbReference type="ARBA" id="ARBA00022692"/>
    </source>
</evidence>
<dbReference type="SUPFAM" id="SSF69593">
    <property type="entry name" value="Glycerol-3-phosphate (1)-acyltransferase"/>
    <property type="match status" value="1"/>
</dbReference>
<evidence type="ECO:0000256" key="3">
    <source>
        <dbReference type="ARBA" id="ARBA00022475"/>
    </source>
</evidence>
<feature type="transmembrane region" description="Helical" evidence="7">
    <location>
        <begin position="175"/>
        <end position="195"/>
    </location>
</feature>
<dbReference type="GO" id="GO:0022857">
    <property type="term" value="F:transmembrane transporter activity"/>
    <property type="evidence" value="ECO:0007669"/>
    <property type="project" value="InterPro"/>
</dbReference>
<dbReference type="SMART" id="SM00563">
    <property type="entry name" value="PlsC"/>
    <property type="match status" value="1"/>
</dbReference>
<feature type="transmembrane region" description="Helical" evidence="7">
    <location>
        <begin position="266"/>
        <end position="285"/>
    </location>
</feature>
<dbReference type="PANTHER" id="PTHR43266">
    <property type="entry name" value="MACROLIDE-EFFLUX PROTEIN"/>
    <property type="match status" value="1"/>
</dbReference>
<dbReference type="SUPFAM" id="SSF103473">
    <property type="entry name" value="MFS general substrate transporter"/>
    <property type="match status" value="1"/>
</dbReference>
<dbReference type="OrthoDB" id="9803968at2"/>
<dbReference type="GO" id="GO:0016746">
    <property type="term" value="F:acyltransferase activity"/>
    <property type="evidence" value="ECO:0007669"/>
    <property type="project" value="UniProtKB-KW"/>
</dbReference>
<evidence type="ECO:0000256" key="6">
    <source>
        <dbReference type="ARBA" id="ARBA00023136"/>
    </source>
</evidence>
<organism evidence="9 10">
    <name type="scientific">Marinospirillum alkaliphilum DSM 21637</name>
    <dbReference type="NCBI Taxonomy" id="1122209"/>
    <lineage>
        <taxon>Bacteria</taxon>
        <taxon>Pseudomonadati</taxon>
        <taxon>Pseudomonadota</taxon>
        <taxon>Gammaproteobacteria</taxon>
        <taxon>Oceanospirillales</taxon>
        <taxon>Oceanospirillaceae</taxon>
        <taxon>Marinospirillum</taxon>
    </lineage>
</organism>
<dbReference type="InterPro" id="IPR036259">
    <property type="entry name" value="MFS_trans_sf"/>
</dbReference>
<sequence>MLGPGLLLKQRFGPFFMTQALGAFNDNVFRFALMFTLTFTAADRLTLDINILMNLAAGLFILPFFLFSGIAGQLADKYEKSLIIRRIKLLELLIMLVALAAFTLQVWWLLLALVFLMGAQSALFGPVKYALLPQHLAEDELVSGNALVSMGTFVAILLGTLLGGLLAGWAGEATWIIGVAVLVFALLGVLTSLGVPRAPAGDPELVLNWNIYSQTRRVLLYARSSRSVYLAILAISWFWFMGSGYLTQFPNFTRSVLHADESVATLLLTLFSLGVGGGALLCGFWSRGRIELGMVPLGALGMAVFSWDLYRQAMAFPLPESGEVLRDLSTFLQVGGVRLAMDLMLAGVSGGLFIVPLYSLIQKKTPVQYRAQVIAALNVLNSLAMVLSAVIGILLLGVVGISLPLFFACYGLTALMVALLGMRLARDPLLRFLIYLLSHSFYRVRHRGLEHIPESGGALVVANHVSYVDALLLAGACHRPLRFVIDKDIHDLPVLKRFLQLAGTVPISSERIDRQNLQQAFAAIGDALQRGELVFIFPEGRLTTDGEMHDFKKGVERILAQYPVPVIPMALRGLWGSWFSRANGRAFRKWPRRFWSRVEVVAGPALPAEQATAERLQQVVAELRGDWR</sequence>
<evidence type="ECO:0000259" key="8">
    <source>
        <dbReference type="PROSITE" id="PS50850"/>
    </source>
</evidence>
<protein>
    <submittedName>
        <fullName evidence="9">1-acyl-sn-glycerol-3-phosphate acyltransferases</fullName>
    </submittedName>
</protein>
<keyword evidence="3" id="KW-1003">Cell membrane</keyword>
<dbReference type="PROSITE" id="PS50850">
    <property type="entry name" value="MFS"/>
    <property type="match status" value="1"/>
</dbReference>
<dbReference type="GO" id="GO:0005886">
    <property type="term" value="C:plasma membrane"/>
    <property type="evidence" value="ECO:0007669"/>
    <property type="project" value="UniProtKB-SubCell"/>
</dbReference>
<feature type="transmembrane region" description="Helical" evidence="7">
    <location>
        <begin position="144"/>
        <end position="169"/>
    </location>
</feature>
<dbReference type="STRING" id="1122209.SAMN02745752_02570"/>
<comment type="subcellular location">
    <subcellularLocation>
        <location evidence="1">Cell membrane</location>
        <topology evidence="1">Multi-pass membrane protein</topology>
    </subcellularLocation>
</comment>
<keyword evidence="5 7" id="KW-1133">Transmembrane helix</keyword>
<reference evidence="9 10" key="1">
    <citation type="submission" date="2016-11" db="EMBL/GenBank/DDBJ databases">
        <authorList>
            <person name="Jaros S."/>
            <person name="Januszkiewicz K."/>
            <person name="Wedrychowicz H."/>
        </authorList>
    </citation>
    <scope>NUCLEOTIDE SEQUENCE [LARGE SCALE GENOMIC DNA]</scope>
    <source>
        <strain evidence="9 10">DSM 21637</strain>
    </source>
</reference>
<dbReference type="Pfam" id="PF01553">
    <property type="entry name" value="Acyltransferase"/>
    <property type="match status" value="1"/>
</dbReference>
<gene>
    <name evidence="9" type="ORF">SAMN02745752_02570</name>
</gene>
<dbReference type="Gene3D" id="1.20.1250.20">
    <property type="entry name" value="MFS general substrate transporter like domains"/>
    <property type="match status" value="1"/>
</dbReference>
<dbReference type="InterPro" id="IPR002123">
    <property type="entry name" value="Plipid/glycerol_acylTrfase"/>
</dbReference>
<keyword evidence="4 7" id="KW-0812">Transmembrane</keyword>
<name>A0A1K1Z6R8_9GAMM</name>
<evidence type="ECO:0000256" key="5">
    <source>
        <dbReference type="ARBA" id="ARBA00022989"/>
    </source>
</evidence>
<keyword evidence="10" id="KW-1185">Reference proteome</keyword>
<keyword evidence="6 7" id="KW-0472">Membrane</keyword>
<dbReference type="AlphaFoldDB" id="A0A1K1Z6R8"/>
<keyword evidence="2" id="KW-0813">Transport</keyword>
<dbReference type="Pfam" id="PF07690">
    <property type="entry name" value="MFS_1"/>
    <property type="match status" value="1"/>
</dbReference>
<evidence type="ECO:0000256" key="7">
    <source>
        <dbReference type="SAM" id="Phobius"/>
    </source>
</evidence>
<dbReference type="CDD" id="cd07989">
    <property type="entry name" value="LPLAT_AGPAT-like"/>
    <property type="match status" value="1"/>
</dbReference>
<feature type="transmembrane region" description="Helical" evidence="7">
    <location>
        <begin position="12"/>
        <end position="39"/>
    </location>
</feature>
<evidence type="ECO:0000313" key="10">
    <source>
        <dbReference type="Proteomes" id="UP000182350"/>
    </source>
</evidence>
<dbReference type="InterPro" id="IPR020846">
    <property type="entry name" value="MFS_dom"/>
</dbReference>
<feature type="domain" description="Major facilitator superfamily (MFS) profile" evidence="8">
    <location>
        <begin position="1"/>
        <end position="197"/>
    </location>
</feature>